<accession>A0A2P2PDA0</accession>
<name>A0A2P2PDA0_RHIMU</name>
<proteinExistence type="predicted"/>
<sequence length="43" mass="4958">MLNVEDNSVKYDIFINVGVLTKNNSHKTVLTSIIEFVYLTKQK</sequence>
<dbReference type="EMBL" id="GGEC01072219">
    <property type="protein sequence ID" value="MBX52703.1"/>
    <property type="molecule type" value="Transcribed_RNA"/>
</dbReference>
<dbReference type="AlphaFoldDB" id="A0A2P2PDA0"/>
<reference evidence="1" key="1">
    <citation type="submission" date="2018-02" db="EMBL/GenBank/DDBJ databases">
        <title>Rhizophora mucronata_Transcriptome.</title>
        <authorList>
            <person name="Meera S.P."/>
            <person name="Sreeshan A."/>
            <person name="Augustine A."/>
        </authorList>
    </citation>
    <scope>NUCLEOTIDE SEQUENCE</scope>
    <source>
        <tissue evidence="1">Leaf</tissue>
    </source>
</reference>
<organism evidence="1">
    <name type="scientific">Rhizophora mucronata</name>
    <name type="common">Asiatic mangrove</name>
    <dbReference type="NCBI Taxonomy" id="61149"/>
    <lineage>
        <taxon>Eukaryota</taxon>
        <taxon>Viridiplantae</taxon>
        <taxon>Streptophyta</taxon>
        <taxon>Embryophyta</taxon>
        <taxon>Tracheophyta</taxon>
        <taxon>Spermatophyta</taxon>
        <taxon>Magnoliopsida</taxon>
        <taxon>eudicotyledons</taxon>
        <taxon>Gunneridae</taxon>
        <taxon>Pentapetalae</taxon>
        <taxon>rosids</taxon>
        <taxon>fabids</taxon>
        <taxon>Malpighiales</taxon>
        <taxon>Rhizophoraceae</taxon>
        <taxon>Rhizophora</taxon>
    </lineage>
</organism>
<evidence type="ECO:0000313" key="1">
    <source>
        <dbReference type="EMBL" id="MBX52703.1"/>
    </source>
</evidence>
<protein>
    <submittedName>
        <fullName evidence="1">Uncharacterized protein</fullName>
    </submittedName>
</protein>